<accession>A0A0F7ZYV7</accession>
<keyword evidence="2" id="KW-1185">Reference proteome</keyword>
<protein>
    <submittedName>
        <fullName evidence="1">Uncharacterized protein</fullName>
    </submittedName>
</protein>
<gene>
    <name evidence="1" type="ORF">HIM_07526</name>
</gene>
<name>A0A0F7ZYV7_9HYPO</name>
<dbReference type="SUPFAM" id="SSF52047">
    <property type="entry name" value="RNI-like"/>
    <property type="match status" value="1"/>
</dbReference>
<proteinExistence type="predicted"/>
<evidence type="ECO:0000313" key="2">
    <source>
        <dbReference type="Proteomes" id="UP000054481"/>
    </source>
</evidence>
<dbReference type="OrthoDB" id="5153769at2759"/>
<dbReference type="InterPro" id="IPR032675">
    <property type="entry name" value="LRR_dom_sf"/>
</dbReference>
<dbReference type="AlphaFoldDB" id="A0A0F7ZYV7"/>
<organism evidence="1 2">
    <name type="scientific">Hirsutella minnesotensis 3608</name>
    <dbReference type="NCBI Taxonomy" id="1043627"/>
    <lineage>
        <taxon>Eukaryota</taxon>
        <taxon>Fungi</taxon>
        <taxon>Dikarya</taxon>
        <taxon>Ascomycota</taxon>
        <taxon>Pezizomycotina</taxon>
        <taxon>Sordariomycetes</taxon>
        <taxon>Hypocreomycetidae</taxon>
        <taxon>Hypocreales</taxon>
        <taxon>Ophiocordycipitaceae</taxon>
        <taxon>Hirsutella</taxon>
    </lineage>
</organism>
<dbReference type="EMBL" id="KQ030538">
    <property type="protein sequence ID" value="KJZ73142.1"/>
    <property type="molecule type" value="Genomic_DNA"/>
</dbReference>
<sequence>MESPNQSHIRRSLITLPLLVLERICDFLSCDPSRASLLSLALTSKLCAAAASRQRFASLTVTTTTREKLQSDVARWTKLLSDNAATRFVRHVTIIGYTPMYPDEAYQIYQDEDEDMPTTVRAISSKEDCQDYGGAWSCVNGPIFVPPTEPAPSARTYIMSHDSRWDRQDDIWRAFAQMLATFTGLRDFTFASGEQLPRCILAILHTLYPHPRLHMPLFDLRSLRCFRDDAPRDIDEHELNIATSPCLWSLASRHAPCVEDEFDFNEEAIADMIAFAAPNLRHVWLERSEFTDGWDIRRTLNTPRPTWRRLPVQQADGVGSLRTLILDGPQLAGDPRHRTWSLRTDFTYLTSLYLQSGAKAAEYQRLTEIASWGSFRNLQSLGLQSSSKSPYEEDDYIEVEDEAVGSFLSALPALSSLTLYGYIRQHLFYATLTRHGHSLLYLRLFLETRIRTRQLRSLVRHCTSLRELHLPVVRARGHRQEVEFYDYLANLPKLEKLTLFVYVTEPPYGRWTSARAGRLNVHHRFLRLRDVLINAAIDSNLACSIFRRVAQKQSKLRYLRLEPDGTGGLDDLGSEGDVTTSAVVDWLARSWVCERTQWQENRDEIISAKELAIWKRFRAKEDLEIIEERRALLTRLGDFYGLKGLIIGQTVGQVSHCQIATSLFFRLILSIHLSYEGVKLEPW</sequence>
<evidence type="ECO:0000313" key="1">
    <source>
        <dbReference type="EMBL" id="KJZ73142.1"/>
    </source>
</evidence>
<reference evidence="1 2" key="1">
    <citation type="journal article" date="2014" name="Genome Biol. Evol.">
        <title>Comparative genomics and transcriptomics analyses reveal divergent lifestyle features of nematode endoparasitic fungus Hirsutella minnesotensis.</title>
        <authorList>
            <person name="Lai Y."/>
            <person name="Liu K."/>
            <person name="Zhang X."/>
            <person name="Zhang X."/>
            <person name="Li K."/>
            <person name="Wang N."/>
            <person name="Shu C."/>
            <person name="Wu Y."/>
            <person name="Wang C."/>
            <person name="Bushley K.E."/>
            <person name="Xiang M."/>
            <person name="Liu X."/>
        </authorList>
    </citation>
    <scope>NUCLEOTIDE SEQUENCE [LARGE SCALE GENOMIC DNA]</scope>
    <source>
        <strain evidence="1 2">3608</strain>
    </source>
</reference>
<dbReference type="Proteomes" id="UP000054481">
    <property type="component" value="Unassembled WGS sequence"/>
</dbReference>
<dbReference type="Gene3D" id="3.80.10.10">
    <property type="entry name" value="Ribonuclease Inhibitor"/>
    <property type="match status" value="1"/>
</dbReference>